<name>A0ABU9N022_9FLAO</name>
<reference evidence="1 2" key="1">
    <citation type="submission" date="2024-03" db="EMBL/GenBank/DDBJ databases">
        <title>Two novel species of the genus Flavobacterium exhibiting potentially degradation of complex polysaccharides.</title>
        <authorList>
            <person name="Lian X."/>
        </authorList>
    </citation>
    <scope>NUCLEOTIDE SEQUENCE [LARGE SCALE GENOMIC DNA]</scope>
    <source>
        <strain evidence="2">j3</strain>
    </source>
</reference>
<accession>A0ABU9N022</accession>
<gene>
    <name evidence="1" type="ORF">WFZ85_00470</name>
</gene>
<evidence type="ECO:0000313" key="1">
    <source>
        <dbReference type="EMBL" id="MEM0541079.1"/>
    </source>
</evidence>
<dbReference type="Proteomes" id="UP001460072">
    <property type="component" value="Unassembled WGS sequence"/>
</dbReference>
<sequence>MVKRSLAVVFLSLYLFSTTEFHELLKLPILFEHFESHKKETPTISFWEFLCIHYAHGQVQDDDHDKDMQLPYKSHDSSCSNNFISILPDQKNTIVKIIPSTIKKNTSKFRVVFITNCFTNSIWQPPKSC</sequence>
<organism evidence="1 2">
    <name type="scientific">Flavobacterium aureirubrum</name>
    <dbReference type="NCBI Taxonomy" id="3133147"/>
    <lineage>
        <taxon>Bacteria</taxon>
        <taxon>Pseudomonadati</taxon>
        <taxon>Bacteroidota</taxon>
        <taxon>Flavobacteriia</taxon>
        <taxon>Flavobacteriales</taxon>
        <taxon>Flavobacteriaceae</taxon>
        <taxon>Flavobacterium</taxon>
    </lineage>
</organism>
<dbReference type="EMBL" id="JBCGDO010000001">
    <property type="protein sequence ID" value="MEM0541079.1"/>
    <property type="molecule type" value="Genomic_DNA"/>
</dbReference>
<keyword evidence="2" id="KW-1185">Reference proteome</keyword>
<proteinExistence type="predicted"/>
<dbReference type="RefSeq" id="WP_342694321.1">
    <property type="nucleotide sequence ID" value="NZ_JBCGDO010000001.1"/>
</dbReference>
<evidence type="ECO:0000313" key="2">
    <source>
        <dbReference type="Proteomes" id="UP001460072"/>
    </source>
</evidence>
<protein>
    <submittedName>
        <fullName evidence="1">Uncharacterized protein</fullName>
    </submittedName>
</protein>
<comment type="caution">
    <text evidence="1">The sequence shown here is derived from an EMBL/GenBank/DDBJ whole genome shotgun (WGS) entry which is preliminary data.</text>
</comment>